<gene>
    <name evidence="2" type="ORF">L195_g047533</name>
</gene>
<name>A0A2K3MKS8_TRIPR</name>
<keyword evidence="1" id="KW-0812">Transmembrane</keyword>
<dbReference type="AlphaFoldDB" id="A0A2K3MKS8"/>
<evidence type="ECO:0000313" key="2">
    <source>
        <dbReference type="EMBL" id="PNX91402.1"/>
    </source>
</evidence>
<evidence type="ECO:0000256" key="1">
    <source>
        <dbReference type="SAM" id="Phobius"/>
    </source>
</evidence>
<dbReference type="EMBL" id="ASHM01066112">
    <property type="protein sequence ID" value="PNX91402.1"/>
    <property type="molecule type" value="Genomic_DNA"/>
</dbReference>
<evidence type="ECO:0000313" key="3">
    <source>
        <dbReference type="Proteomes" id="UP000236291"/>
    </source>
</evidence>
<comment type="caution">
    <text evidence="2">The sequence shown here is derived from an EMBL/GenBank/DDBJ whole genome shotgun (WGS) entry which is preliminary data.</text>
</comment>
<dbReference type="Proteomes" id="UP000236291">
    <property type="component" value="Unassembled WGS sequence"/>
</dbReference>
<keyword evidence="1" id="KW-0472">Membrane</keyword>
<keyword evidence="1" id="KW-1133">Transmembrane helix</keyword>
<organism evidence="2 3">
    <name type="scientific">Trifolium pratense</name>
    <name type="common">Red clover</name>
    <dbReference type="NCBI Taxonomy" id="57577"/>
    <lineage>
        <taxon>Eukaryota</taxon>
        <taxon>Viridiplantae</taxon>
        <taxon>Streptophyta</taxon>
        <taxon>Embryophyta</taxon>
        <taxon>Tracheophyta</taxon>
        <taxon>Spermatophyta</taxon>
        <taxon>Magnoliopsida</taxon>
        <taxon>eudicotyledons</taxon>
        <taxon>Gunneridae</taxon>
        <taxon>Pentapetalae</taxon>
        <taxon>rosids</taxon>
        <taxon>fabids</taxon>
        <taxon>Fabales</taxon>
        <taxon>Fabaceae</taxon>
        <taxon>Papilionoideae</taxon>
        <taxon>50 kb inversion clade</taxon>
        <taxon>NPAAA clade</taxon>
        <taxon>Hologalegina</taxon>
        <taxon>IRL clade</taxon>
        <taxon>Trifolieae</taxon>
        <taxon>Trifolium</taxon>
    </lineage>
</organism>
<reference evidence="2 3" key="1">
    <citation type="journal article" date="2014" name="Am. J. Bot.">
        <title>Genome assembly and annotation for red clover (Trifolium pratense; Fabaceae).</title>
        <authorList>
            <person name="Istvanek J."/>
            <person name="Jaros M."/>
            <person name="Krenek A."/>
            <person name="Repkova J."/>
        </authorList>
    </citation>
    <scope>NUCLEOTIDE SEQUENCE [LARGE SCALE GENOMIC DNA]</scope>
    <source>
        <strain evidence="3">cv. Tatra</strain>
        <tissue evidence="2">Young leaves</tissue>
    </source>
</reference>
<feature type="non-terminal residue" evidence="2">
    <location>
        <position position="1"/>
    </location>
</feature>
<protein>
    <submittedName>
        <fullName evidence="2">Uncharacterized protein</fullName>
    </submittedName>
</protein>
<proteinExistence type="predicted"/>
<accession>A0A2K3MKS8</accession>
<sequence>RFYLFHRWFYFMVVLSTRRSPFAAVDGVVRLMGSAILLVFVMLLLLTRDCIGVGVLCWAYPFLTVKTEPCGASLPLSKNYSLLSWCGFDIPIDLAYGVLDLSLCVGVGGIQRCGSMVCAATLGWFRGCHFGCGRYEEVYC</sequence>
<feature type="transmembrane region" description="Helical" evidence="1">
    <location>
        <begin position="21"/>
        <end position="46"/>
    </location>
</feature>
<reference evidence="2 3" key="2">
    <citation type="journal article" date="2017" name="Front. Plant Sci.">
        <title>Gene Classification and Mining of Molecular Markers Useful in Red Clover (Trifolium pratense) Breeding.</title>
        <authorList>
            <person name="Istvanek J."/>
            <person name="Dluhosova J."/>
            <person name="Dluhos P."/>
            <person name="Patkova L."/>
            <person name="Nedelnik J."/>
            <person name="Repkova J."/>
        </authorList>
    </citation>
    <scope>NUCLEOTIDE SEQUENCE [LARGE SCALE GENOMIC DNA]</scope>
    <source>
        <strain evidence="3">cv. Tatra</strain>
        <tissue evidence="2">Young leaves</tissue>
    </source>
</reference>